<dbReference type="AlphaFoldDB" id="L8WXN9"/>
<gene>
    <name evidence="3" type="ORF">AG1IA_04379</name>
</gene>
<dbReference type="Pfam" id="PF13422">
    <property type="entry name" value="DUF4110"/>
    <property type="match status" value="1"/>
</dbReference>
<dbReference type="InterPro" id="IPR052588">
    <property type="entry name" value="Kelch_domain_protein"/>
</dbReference>
<evidence type="ECO:0000256" key="1">
    <source>
        <dbReference type="SAM" id="MobiDB-lite"/>
    </source>
</evidence>
<dbReference type="EMBL" id="AFRT01001033">
    <property type="protein sequence ID" value="ELU41592.1"/>
    <property type="molecule type" value="Genomic_DNA"/>
</dbReference>
<evidence type="ECO:0000313" key="3">
    <source>
        <dbReference type="EMBL" id="ELU41592.1"/>
    </source>
</evidence>
<feature type="compositionally biased region" description="Basic and acidic residues" evidence="1">
    <location>
        <begin position="1"/>
        <end position="12"/>
    </location>
</feature>
<name>L8WXN9_THACA</name>
<dbReference type="STRING" id="983506.L8WXN9"/>
<keyword evidence="4" id="KW-1185">Reference proteome</keyword>
<dbReference type="PANTHER" id="PTHR46063">
    <property type="entry name" value="KELCH DOMAIN-CONTAINING PROTEIN"/>
    <property type="match status" value="1"/>
</dbReference>
<dbReference type="HOGENOM" id="CLU_1526175_0_0_1"/>
<accession>L8WXN9</accession>
<protein>
    <recommendedName>
        <fullName evidence="2">DUF4110 domain-containing protein</fullName>
    </recommendedName>
</protein>
<evidence type="ECO:0000259" key="2">
    <source>
        <dbReference type="Pfam" id="PF13422"/>
    </source>
</evidence>
<sequence>METDDKPEPEKEPEVDENDDAEDAEVVSQVAPYFNASNFKIKQDELTKQAQTFLGVSKDTTRSAEEAISTPLPGETLAMFYARSREYWAQKAHENSDNRGKLLRRDGFALAEERYGQSLHTNNSDTILNIVNTITETYRPVLKEVERILEEAGLDAEEIKRVGTGGGTSSGSRNRR</sequence>
<feature type="compositionally biased region" description="Acidic residues" evidence="1">
    <location>
        <begin position="13"/>
        <end position="23"/>
    </location>
</feature>
<dbReference type="Proteomes" id="UP000011668">
    <property type="component" value="Unassembled WGS sequence"/>
</dbReference>
<evidence type="ECO:0000313" key="4">
    <source>
        <dbReference type="Proteomes" id="UP000011668"/>
    </source>
</evidence>
<comment type="caution">
    <text evidence="3">The sequence shown here is derived from an EMBL/GenBank/DDBJ whole genome shotgun (WGS) entry which is preliminary data.</text>
</comment>
<dbReference type="PANTHER" id="PTHR46063:SF1">
    <property type="entry name" value="KELCH DOMAIN-CONTAINING PROTEIN 4"/>
    <property type="match status" value="1"/>
</dbReference>
<organism evidence="3 4">
    <name type="scientific">Thanatephorus cucumeris (strain AG1-IA)</name>
    <name type="common">Rice sheath blight fungus</name>
    <name type="synonym">Rhizoctonia solani</name>
    <dbReference type="NCBI Taxonomy" id="983506"/>
    <lineage>
        <taxon>Eukaryota</taxon>
        <taxon>Fungi</taxon>
        <taxon>Dikarya</taxon>
        <taxon>Basidiomycota</taxon>
        <taxon>Agaricomycotina</taxon>
        <taxon>Agaricomycetes</taxon>
        <taxon>Cantharellales</taxon>
        <taxon>Ceratobasidiaceae</taxon>
        <taxon>Rhizoctonia</taxon>
        <taxon>Rhizoctonia solani AG-1</taxon>
    </lineage>
</organism>
<reference evidence="3 4" key="1">
    <citation type="journal article" date="2013" name="Nat. Commun.">
        <title>The evolution and pathogenic mechanisms of the rice sheath blight pathogen.</title>
        <authorList>
            <person name="Zheng A."/>
            <person name="Lin R."/>
            <person name="Xu L."/>
            <person name="Qin P."/>
            <person name="Tang C."/>
            <person name="Ai P."/>
            <person name="Zhang D."/>
            <person name="Liu Y."/>
            <person name="Sun Z."/>
            <person name="Feng H."/>
            <person name="Wang Y."/>
            <person name="Chen Y."/>
            <person name="Liang X."/>
            <person name="Fu R."/>
            <person name="Li Q."/>
            <person name="Zhang J."/>
            <person name="Yu X."/>
            <person name="Xie Z."/>
            <person name="Ding L."/>
            <person name="Guan P."/>
            <person name="Tang J."/>
            <person name="Liang Y."/>
            <person name="Wang S."/>
            <person name="Deng Q."/>
            <person name="Li S."/>
            <person name="Zhu J."/>
            <person name="Wang L."/>
            <person name="Liu H."/>
            <person name="Li P."/>
        </authorList>
    </citation>
    <scope>NUCLEOTIDE SEQUENCE [LARGE SCALE GENOMIC DNA]</scope>
    <source>
        <strain evidence="4">AG-1 IA</strain>
    </source>
</reference>
<dbReference type="InterPro" id="IPR025183">
    <property type="entry name" value="DUF4110"/>
</dbReference>
<feature type="domain" description="DUF4110" evidence="2">
    <location>
        <begin position="64"/>
        <end position="118"/>
    </location>
</feature>
<proteinExistence type="predicted"/>
<feature type="region of interest" description="Disordered" evidence="1">
    <location>
        <begin position="156"/>
        <end position="176"/>
    </location>
</feature>
<dbReference type="OrthoDB" id="4447at2759"/>
<feature type="region of interest" description="Disordered" evidence="1">
    <location>
        <begin position="1"/>
        <end position="23"/>
    </location>
</feature>